<evidence type="ECO:0000256" key="1">
    <source>
        <dbReference type="ARBA" id="ARBA00005495"/>
    </source>
</evidence>
<proteinExistence type="inferred from homology"/>
<evidence type="ECO:0000259" key="5">
    <source>
        <dbReference type="PROSITE" id="PS51891"/>
    </source>
</evidence>
<accession>A0A4V6QEA0</accession>
<evidence type="ECO:0000256" key="2">
    <source>
        <dbReference type="ARBA" id="ARBA00022723"/>
    </source>
</evidence>
<keyword evidence="4" id="KW-0456">Lyase</keyword>
<evidence type="ECO:0000256" key="3">
    <source>
        <dbReference type="ARBA" id="ARBA00022833"/>
    </source>
</evidence>
<dbReference type="Gene3D" id="3.90.1590.10">
    <property type="entry name" value="glutathione-dependent formaldehyde- activating enzyme (gfa)"/>
    <property type="match status" value="1"/>
</dbReference>
<dbReference type="PROSITE" id="PS51891">
    <property type="entry name" value="CENP_V_GFA"/>
    <property type="match status" value="1"/>
</dbReference>
<evidence type="ECO:0000313" key="7">
    <source>
        <dbReference type="Proteomes" id="UP000295083"/>
    </source>
</evidence>
<dbReference type="PANTHER" id="PTHR33337:SF8">
    <property type="entry name" value="CENP-V_GFA DOMAIN-CONTAINING PROTEIN"/>
    <property type="match status" value="1"/>
</dbReference>
<comment type="similarity">
    <text evidence="1">Belongs to the Gfa family.</text>
</comment>
<dbReference type="EMBL" id="QAPG01001807">
    <property type="protein sequence ID" value="TDZ27719.1"/>
    <property type="molecule type" value="Genomic_DNA"/>
</dbReference>
<dbReference type="AlphaFoldDB" id="A0A4V6QEA0"/>
<dbReference type="InterPro" id="IPR006913">
    <property type="entry name" value="CENP-V/GFA"/>
</dbReference>
<dbReference type="SUPFAM" id="SSF51316">
    <property type="entry name" value="Mss4-like"/>
    <property type="match status" value="1"/>
</dbReference>
<evidence type="ECO:0000256" key="4">
    <source>
        <dbReference type="ARBA" id="ARBA00023239"/>
    </source>
</evidence>
<gene>
    <name evidence="6" type="ORF">C8035_v009474</name>
</gene>
<comment type="caution">
    <text evidence="6">The sequence shown here is derived from an EMBL/GenBank/DDBJ whole genome shotgun (WGS) entry which is preliminary data.</text>
</comment>
<protein>
    <recommendedName>
        <fullName evidence="5">CENP-V/GFA domain-containing protein</fullName>
    </recommendedName>
</protein>
<keyword evidence="3" id="KW-0862">Zinc</keyword>
<dbReference type="Pfam" id="PF04828">
    <property type="entry name" value="GFA"/>
    <property type="match status" value="1"/>
</dbReference>
<name>A0A4V6QEA0_9PEZI</name>
<dbReference type="GO" id="GO:0016846">
    <property type="term" value="F:carbon-sulfur lyase activity"/>
    <property type="evidence" value="ECO:0007669"/>
    <property type="project" value="InterPro"/>
</dbReference>
<keyword evidence="7" id="KW-1185">Reference proteome</keyword>
<keyword evidence="2" id="KW-0479">Metal-binding</keyword>
<evidence type="ECO:0000313" key="6">
    <source>
        <dbReference type="EMBL" id="TDZ27719.1"/>
    </source>
</evidence>
<dbReference type="Proteomes" id="UP000295083">
    <property type="component" value="Unassembled WGS sequence"/>
</dbReference>
<dbReference type="PANTHER" id="PTHR33337">
    <property type="entry name" value="GFA DOMAIN-CONTAINING PROTEIN"/>
    <property type="match status" value="1"/>
</dbReference>
<dbReference type="GO" id="GO:0046872">
    <property type="term" value="F:metal ion binding"/>
    <property type="evidence" value="ECO:0007669"/>
    <property type="project" value="UniProtKB-KW"/>
</dbReference>
<feature type="domain" description="CENP-V/GFA" evidence="5">
    <location>
        <begin position="27"/>
        <end position="145"/>
    </location>
</feature>
<reference evidence="6 7" key="1">
    <citation type="submission" date="2018-11" db="EMBL/GenBank/DDBJ databases">
        <title>Genome sequence and assembly of Colletotrichum spinosum.</title>
        <authorList>
            <person name="Gan P."/>
            <person name="Shirasu K."/>
        </authorList>
    </citation>
    <scope>NUCLEOTIDE SEQUENCE [LARGE SCALE GENOMIC DNA]</scope>
    <source>
        <strain evidence="6 7">CBS 515.97</strain>
    </source>
</reference>
<dbReference type="InterPro" id="IPR011057">
    <property type="entry name" value="Mss4-like_sf"/>
</dbReference>
<sequence length="182" mass="19606">MSTRPNTRGSFPLSNLTSDGWSTETEATATCLCGAVQLAFPTAGPGLVDSFLCHCADCRKISSSMFCSSFTVDDEHLRHVRGRDNLRAFGQSATVATGNKMTNYFCGTCGTLLYRVSSGAPGYSILRLGTVDDFSLVEGKMKPRCEDFVGTRASWLAPVEGAAQVDKMHSARDVARNRSVTE</sequence>
<organism evidence="6 7">
    <name type="scientific">Colletotrichum spinosum</name>
    <dbReference type="NCBI Taxonomy" id="1347390"/>
    <lineage>
        <taxon>Eukaryota</taxon>
        <taxon>Fungi</taxon>
        <taxon>Dikarya</taxon>
        <taxon>Ascomycota</taxon>
        <taxon>Pezizomycotina</taxon>
        <taxon>Sordariomycetes</taxon>
        <taxon>Hypocreomycetidae</taxon>
        <taxon>Glomerellales</taxon>
        <taxon>Glomerellaceae</taxon>
        <taxon>Colletotrichum</taxon>
        <taxon>Colletotrichum orbiculare species complex</taxon>
    </lineage>
</organism>